<dbReference type="Proteomes" id="UP000183788">
    <property type="component" value="Unassembled WGS sequence"/>
</dbReference>
<dbReference type="EMBL" id="FPIZ01000026">
    <property type="protein sequence ID" value="SFW85202.1"/>
    <property type="molecule type" value="Genomic_DNA"/>
</dbReference>
<evidence type="ECO:0000313" key="2">
    <source>
        <dbReference type="EMBL" id="WQG90512.1"/>
    </source>
</evidence>
<evidence type="ECO:0000313" key="3">
    <source>
        <dbReference type="Proteomes" id="UP000183788"/>
    </source>
</evidence>
<protein>
    <submittedName>
        <fullName evidence="1">Uncharacterized protein</fullName>
    </submittedName>
</protein>
<organism evidence="1 3">
    <name type="scientific">Chitinophaga sancti</name>
    <dbReference type="NCBI Taxonomy" id="1004"/>
    <lineage>
        <taxon>Bacteria</taxon>
        <taxon>Pseudomonadati</taxon>
        <taxon>Bacteroidota</taxon>
        <taxon>Chitinophagia</taxon>
        <taxon>Chitinophagales</taxon>
        <taxon>Chitinophagaceae</taxon>
        <taxon>Chitinophaga</taxon>
    </lineage>
</organism>
<dbReference type="AlphaFoldDB" id="A0A1K1SLN9"/>
<name>A0A1K1SLN9_9BACT</name>
<keyword evidence="4" id="KW-1185">Reference proteome</keyword>
<dbReference type="EMBL" id="CP140154">
    <property type="protein sequence ID" value="WQG90512.1"/>
    <property type="molecule type" value="Genomic_DNA"/>
</dbReference>
<gene>
    <name evidence="1" type="ORF">SAMN05661012_05676</name>
    <name evidence="2" type="ORF">SR876_03315</name>
</gene>
<dbReference type="RefSeq" id="WP_177318712.1">
    <property type="nucleotide sequence ID" value="NZ_CBHWAX010000225.1"/>
</dbReference>
<reference evidence="1 3" key="1">
    <citation type="submission" date="2016-11" db="EMBL/GenBank/DDBJ databases">
        <authorList>
            <person name="Jaros S."/>
            <person name="Januszkiewicz K."/>
            <person name="Wedrychowicz H."/>
        </authorList>
    </citation>
    <scope>NUCLEOTIDE SEQUENCE [LARGE SCALE GENOMIC DNA]</scope>
    <source>
        <strain evidence="1 3">DSM 784</strain>
    </source>
</reference>
<reference evidence="2 4" key="2">
    <citation type="submission" date="2023-11" db="EMBL/GenBank/DDBJ databases">
        <title>MicrobeMod: A computational toolkit for identifying prokaryotic methylation and restriction-modification with nanopore sequencing.</title>
        <authorList>
            <person name="Crits-Christoph A."/>
            <person name="Kang S.C."/>
            <person name="Lee H."/>
            <person name="Ostrov N."/>
        </authorList>
    </citation>
    <scope>NUCLEOTIDE SEQUENCE [LARGE SCALE GENOMIC DNA]</scope>
    <source>
        <strain evidence="2 4">ATCC 23090</strain>
    </source>
</reference>
<sequence length="53" mass="5665">MKNYTKAISVIASVALAGAAVGAFFTRTEKGKKMLSQMKKKKQCNGQASIESI</sequence>
<dbReference type="Proteomes" id="UP001326715">
    <property type="component" value="Chromosome"/>
</dbReference>
<evidence type="ECO:0000313" key="1">
    <source>
        <dbReference type="EMBL" id="SFW85202.1"/>
    </source>
</evidence>
<proteinExistence type="predicted"/>
<accession>A0A1K1SLN9</accession>
<evidence type="ECO:0000313" key="4">
    <source>
        <dbReference type="Proteomes" id="UP001326715"/>
    </source>
</evidence>